<dbReference type="GO" id="GO:1990757">
    <property type="term" value="F:ubiquitin ligase activator activity"/>
    <property type="evidence" value="ECO:0007669"/>
    <property type="project" value="TreeGrafter"/>
</dbReference>
<sequence>MGRVKKPNKDSIMEPITFRESRGFENEEHKITSSPIVKTKGHSINEKTNADRFIPCRSYLESSHSLMLNNEDIKPNKGYSSGSDTSRDDTSSLQNYNALLESQFFGGDDALHEMNLSCINQADNIIQPNFSSYSNMKGGSKMQKENKNLLKYKKKPIGKKHSSGFTSMLNMNSDSYYQADLKPSRKVSKLPFKVLDAPQLQDDFYLNLVDWSSQNMLAVGLGTEVYIWSACNSRVTKLCETGYGDSITSVAWSQKGKHLSVGISNGDTQIWDTQQLDLIRTMDGHNGRVGACAWNGSVLATGSRDRRILVRDVRADSPLIHDWERHKQEVCGLKWSPDDQQLASGGNDNKLFIWNVQNEDPLAKFSDHCAAVKAIGWSPHQHGLLATGGGTADRCIKFWNTLTLENIRSVDTGSQVCNLTFSKNVNEIVSTHGYSLNQIMVWKYPSMSKVATLHGHTYRVLYLSLSPDGQTIVTGAGDETLRFWNVFPPNESKSNSIFGCSSSTFPSVMKIR</sequence>
<evidence type="ECO:0000256" key="9">
    <source>
        <dbReference type="SAM" id="MobiDB-lite"/>
    </source>
</evidence>
<keyword evidence="6" id="KW-0498">Mitosis</keyword>
<keyword evidence="3 8" id="KW-0853">WD repeat</keyword>
<dbReference type="PROSITE" id="PS50082">
    <property type="entry name" value="WD_REPEATS_2"/>
    <property type="match status" value="3"/>
</dbReference>
<dbReference type="PANTHER" id="PTHR19918">
    <property type="entry name" value="CELL DIVISION CYCLE 20 CDC20 FIZZY -RELATED"/>
    <property type="match status" value="1"/>
</dbReference>
<reference evidence="11" key="1">
    <citation type="submission" date="2023-07" db="EMBL/GenBank/DDBJ databases">
        <authorList>
            <consortium name="AG Swart"/>
            <person name="Singh M."/>
            <person name="Singh A."/>
            <person name="Seah K."/>
            <person name="Emmerich C."/>
        </authorList>
    </citation>
    <scope>NUCLEOTIDE SEQUENCE</scope>
    <source>
        <strain evidence="11">DP1</strain>
    </source>
</reference>
<evidence type="ECO:0000256" key="8">
    <source>
        <dbReference type="PROSITE-ProRule" id="PRU00221"/>
    </source>
</evidence>
<dbReference type="Gene3D" id="2.130.10.10">
    <property type="entry name" value="YVTN repeat-like/Quinoprotein amine dehydrogenase"/>
    <property type="match status" value="1"/>
</dbReference>
<dbReference type="GO" id="GO:0005680">
    <property type="term" value="C:anaphase-promoting complex"/>
    <property type="evidence" value="ECO:0007669"/>
    <property type="project" value="TreeGrafter"/>
</dbReference>
<dbReference type="PROSITE" id="PS00678">
    <property type="entry name" value="WD_REPEATS_1"/>
    <property type="match status" value="2"/>
</dbReference>
<dbReference type="GO" id="GO:0010997">
    <property type="term" value="F:anaphase-promoting complex binding"/>
    <property type="evidence" value="ECO:0007669"/>
    <property type="project" value="InterPro"/>
</dbReference>
<keyword evidence="7" id="KW-0131">Cell cycle</keyword>
<feature type="repeat" description="WD" evidence="8">
    <location>
        <begin position="453"/>
        <end position="486"/>
    </location>
</feature>
<dbReference type="Pfam" id="PF24807">
    <property type="entry name" value="WD40_CDC20-Fz"/>
    <property type="match status" value="1"/>
</dbReference>
<evidence type="ECO:0000256" key="7">
    <source>
        <dbReference type="ARBA" id="ARBA00023306"/>
    </source>
</evidence>
<evidence type="ECO:0000256" key="2">
    <source>
        <dbReference type="ARBA" id="ARBA00006445"/>
    </source>
</evidence>
<dbReference type="InterPro" id="IPR001680">
    <property type="entry name" value="WD40_rpt"/>
</dbReference>
<accession>A0AAD1UEA1</accession>
<dbReference type="GO" id="GO:0031145">
    <property type="term" value="P:anaphase-promoting complex-dependent catabolic process"/>
    <property type="evidence" value="ECO:0007669"/>
    <property type="project" value="TreeGrafter"/>
</dbReference>
<dbReference type="CDD" id="cd00200">
    <property type="entry name" value="WD40"/>
    <property type="match status" value="1"/>
</dbReference>
<dbReference type="InterPro" id="IPR015943">
    <property type="entry name" value="WD40/YVTN_repeat-like_dom_sf"/>
</dbReference>
<dbReference type="AlphaFoldDB" id="A0AAD1UEA1"/>
<dbReference type="GO" id="GO:1905786">
    <property type="term" value="P:positive regulation of anaphase-promoting complex-dependent catabolic process"/>
    <property type="evidence" value="ECO:0007669"/>
    <property type="project" value="TreeGrafter"/>
</dbReference>
<name>A0AAD1UEA1_EUPCR</name>
<feature type="repeat" description="WD" evidence="8">
    <location>
        <begin position="240"/>
        <end position="281"/>
    </location>
</feature>
<evidence type="ECO:0000256" key="1">
    <source>
        <dbReference type="ARBA" id="ARBA00004906"/>
    </source>
</evidence>
<evidence type="ECO:0000256" key="3">
    <source>
        <dbReference type="ARBA" id="ARBA00022574"/>
    </source>
</evidence>
<dbReference type="InterPro" id="IPR019775">
    <property type="entry name" value="WD40_repeat_CS"/>
</dbReference>
<organism evidence="11 12">
    <name type="scientific">Euplotes crassus</name>
    <dbReference type="NCBI Taxonomy" id="5936"/>
    <lineage>
        <taxon>Eukaryota</taxon>
        <taxon>Sar</taxon>
        <taxon>Alveolata</taxon>
        <taxon>Ciliophora</taxon>
        <taxon>Intramacronucleata</taxon>
        <taxon>Spirotrichea</taxon>
        <taxon>Hypotrichia</taxon>
        <taxon>Euplotida</taxon>
        <taxon>Euplotidae</taxon>
        <taxon>Moneuplotes</taxon>
    </lineage>
</organism>
<dbReference type="FunFam" id="2.130.10.10:FF:000025">
    <property type="entry name" value="FIZZY-related 2 isoform 1"/>
    <property type="match status" value="1"/>
</dbReference>
<dbReference type="EMBL" id="CAMPGE010006760">
    <property type="protein sequence ID" value="CAI2365649.1"/>
    <property type="molecule type" value="Genomic_DNA"/>
</dbReference>
<dbReference type="PANTHER" id="PTHR19918:SF1">
    <property type="entry name" value="FIZZY-RELATED PROTEIN HOMOLOG"/>
    <property type="match status" value="1"/>
</dbReference>
<evidence type="ECO:0000313" key="12">
    <source>
        <dbReference type="Proteomes" id="UP001295684"/>
    </source>
</evidence>
<dbReference type="InterPro" id="IPR036322">
    <property type="entry name" value="WD40_repeat_dom_sf"/>
</dbReference>
<dbReference type="GO" id="GO:0051301">
    <property type="term" value="P:cell division"/>
    <property type="evidence" value="ECO:0007669"/>
    <property type="project" value="UniProtKB-KW"/>
</dbReference>
<comment type="similarity">
    <text evidence="2">Belongs to the WD repeat CDC20/Fizzy family.</text>
</comment>
<dbReference type="SUPFAM" id="SSF50978">
    <property type="entry name" value="WD40 repeat-like"/>
    <property type="match status" value="1"/>
</dbReference>
<evidence type="ECO:0000256" key="5">
    <source>
        <dbReference type="ARBA" id="ARBA00022737"/>
    </source>
</evidence>
<dbReference type="InterPro" id="IPR056150">
    <property type="entry name" value="WD40_CDC20-Fz"/>
</dbReference>
<keyword evidence="12" id="KW-1185">Reference proteome</keyword>
<evidence type="ECO:0000259" key="10">
    <source>
        <dbReference type="Pfam" id="PF24807"/>
    </source>
</evidence>
<gene>
    <name evidence="11" type="ORF">ECRASSUSDP1_LOCUS6956</name>
</gene>
<evidence type="ECO:0000256" key="4">
    <source>
        <dbReference type="ARBA" id="ARBA00022618"/>
    </source>
</evidence>
<dbReference type="Proteomes" id="UP001295684">
    <property type="component" value="Unassembled WGS sequence"/>
</dbReference>
<evidence type="ECO:0000256" key="6">
    <source>
        <dbReference type="ARBA" id="ARBA00022776"/>
    </source>
</evidence>
<comment type="pathway">
    <text evidence="1">Protein modification; protein ubiquitination.</text>
</comment>
<proteinExistence type="inferred from homology"/>
<evidence type="ECO:0000313" key="11">
    <source>
        <dbReference type="EMBL" id="CAI2365649.1"/>
    </source>
</evidence>
<feature type="repeat" description="WD" evidence="8">
    <location>
        <begin position="323"/>
        <end position="364"/>
    </location>
</feature>
<dbReference type="PROSITE" id="PS50294">
    <property type="entry name" value="WD_REPEATS_REGION"/>
    <property type="match status" value="2"/>
</dbReference>
<feature type="region of interest" description="Disordered" evidence="9">
    <location>
        <begin position="70"/>
        <end position="90"/>
    </location>
</feature>
<feature type="domain" description="CDC20/Fizzy WD40" evidence="10">
    <location>
        <begin position="195"/>
        <end position="484"/>
    </location>
</feature>
<dbReference type="InterPro" id="IPR033010">
    <property type="entry name" value="Cdc20/Fizzy"/>
</dbReference>
<protein>
    <recommendedName>
        <fullName evidence="10">CDC20/Fizzy WD40 domain-containing protein</fullName>
    </recommendedName>
</protein>
<keyword evidence="4" id="KW-0132">Cell division</keyword>
<dbReference type="SMART" id="SM00320">
    <property type="entry name" value="WD40"/>
    <property type="match status" value="5"/>
</dbReference>
<keyword evidence="5" id="KW-0677">Repeat</keyword>
<comment type="caution">
    <text evidence="11">The sequence shown here is derived from an EMBL/GenBank/DDBJ whole genome shotgun (WGS) entry which is preliminary data.</text>
</comment>